<keyword evidence="2" id="KW-1185">Reference proteome</keyword>
<name>A0A1H9MGV0_9BURK</name>
<protein>
    <submittedName>
        <fullName evidence="1">Uncharacterized protein</fullName>
    </submittedName>
</protein>
<dbReference type="RefSeq" id="WP_091456749.1">
    <property type="nucleotide sequence ID" value="NZ_FOGD01000005.1"/>
</dbReference>
<proteinExistence type="predicted"/>
<dbReference type="Proteomes" id="UP000199766">
    <property type="component" value="Unassembled WGS sequence"/>
</dbReference>
<sequence length="156" mass="18523">MRNKYLIGYVESQFEEKEFCIVVATNPEEAIGKFIEEIAVSDDLFSDHVRDRSVNMSFASHFWMQTEEEQSEFDRTGKIIINKIDFEKRVHKFFGEHNDYADLFIKSYFANDDSQNDDDPRINVDFPKKMLVYIWLHSSYADIKAFHLDEIKEIES</sequence>
<accession>A0A1H9MGV0</accession>
<gene>
    <name evidence="1" type="ORF">SAMN02982919_01998</name>
</gene>
<evidence type="ECO:0000313" key="2">
    <source>
        <dbReference type="Proteomes" id="UP000199766"/>
    </source>
</evidence>
<evidence type="ECO:0000313" key="1">
    <source>
        <dbReference type="EMBL" id="SER22655.1"/>
    </source>
</evidence>
<dbReference type="EMBL" id="FOGD01000005">
    <property type="protein sequence ID" value="SER22655.1"/>
    <property type="molecule type" value="Genomic_DNA"/>
</dbReference>
<organism evidence="1 2">
    <name type="scientific">Giesbergeria anulus</name>
    <dbReference type="NCBI Taxonomy" id="180197"/>
    <lineage>
        <taxon>Bacteria</taxon>
        <taxon>Pseudomonadati</taxon>
        <taxon>Pseudomonadota</taxon>
        <taxon>Betaproteobacteria</taxon>
        <taxon>Burkholderiales</taxon>
        <taxon>Comamonadaceae</taxon>
        <taxon>Giesbergeria</taxon>
    </lineage>
</organism>
<reference evidence="1 2" key="1">
    <citation type="submission" date="2016-10" db="EMBL/GenBank/DDBJ databases">
        <authorList>
            <person name="de Groot N.N."/>
        </authorList>
    </citation>
    <scope>NUCLEOTIDE SEQUENCE [LARGE SCALE GENOMIC DNA]</scope>
    <source>
        <strain evidence="1 2">ATCC 35958</strain>
    </source>
</reference>
<dbReference type="AlphaFoldDB" id="A0A1H9MGV0"/>
<dbReference type="OrthoDB" id="9856516at2"/>